<reference evidence="1 3" key="1">
    <citation type="journal article" date="2020" name="Microorganisms">
        <title>Reliable Identification of Environmental Pseudomonas Isolates Using the rpoD Gene.</title>
        <authorList>
            <consortium name="The Broad Institute Genome Sequencing Platform"/>
            <person name="Girard L."/>
            <person name="Lood C."/>
            <person name="Rokni-Zadeh H."/>
            <person name="van Noort V."/>
            <person name="Lavigne R."/>
            <person name="De Mot R."/>
        </authorList>
    </citation>
    <scope>NUCLEOTIDE SEQUENCE</scope>
    <source>
        <strain evidence="1 3">RW4S2</strain>
    </source>
</reference>
<dbReference type="EMBL" id="JABWRP010000035">
    <property type="protein sequence ID" value="MBC3473772.1"/>
    <property type="molecule type" value="Genomic_DNA"/>
</dbReference>
<protein>
    <submittedName>
        <fullName evidence="1">Uncharacterized protein</fullName>
    </submittedName>
</protein>
<proteinExistence type="predicted"/>
<organism evidence="1">
    <name type="scientific">Pseudomonas vlassakiae</name>
    <dbReference type="NCBI Taxonomy" id="485888"/>
    <lineage>
        <taxon>Bacteria</taxon>
        <taxon>Pseudomonadati</taxon>
        <taxon>Pseudomonadota</taxon>
        <taxon>Gammaproteobacteria</taxon>
        <taxon>Pseudomonadales</taxon>
        <taxon>Pseudomonadaceae</taxon>
        <taxon>Pseudomonas</taxon>
    </lineage>
</organism>
<name>A0A923GNC2_9PSED</name>
<gene>
    <name evidence="2" type="ORF">HU738_023850</name>
    <name evidence="1" type="ORF">HU738_24740</name>
</gene>
<evidence type="ECO:0000313" key="2">
    <source>
        <dbReference type="EMBL" id="MBV4544090.1"/>
    </source>
</evidence>
<keyword evidence="3" id="KW-1185">Reference proteome</keyword>
<reference evidence="1" key="2">
    <citation type="submission" date="2020-07" db="EMBL/GenBank/DDBJ databases">
        <authorList>
            <person name="Lood C."/>
            <person name="Girard L."/>
        </authorList>
    </citation>
    <scope>NUCLEOTIDE SEQUENCE</scope>
    <source>
        <strain evidence="1">RW4S2</strain>
    </source>
</reference>
<reference evidence="2" key="3">
    <citation type="submission" date="2021-06" db="EMBL/GenBank/DDBJ databases">
        <title>Updating the genus Pseudomonas: Description of 43 new species and partition of the Pseudomonas putida group.</title>
        <authorList>
            <person name="Girard L."/>
            <person name="Lood C."/>
            <person name="Vandamme P."/>
            <person name="Rokni-Zadeh H."/>
            <person name="Van Noort V."/>
            <person name="Hofte M."/>
            <person name="Lavigne R."/>
            <person name="De Mot R."/>
        </authorList>
    </citation>
    <scope>NUCLEOTIDE SEQUENCE</scope>
    <source>
        <strain evidence="2">RW4S2</strain>
    </source>
</reference>
<dbReference type="RefSeq" id="WP_186604801.1">
    <property type="nucleotide sequence ID" value="NZ_JABWRP020000026.1"/>
</dbReference>
<dbReference type="EMBL" id="JABWRP020000026">
    <property type="protein sequence ID" value="MBV4544090.1"/>
    <property type="molecule type" value="Genomic_DNA"/>
</dbReference>
<evidence type="ECO:0000313" key="1">
    <source>
        <dbReference type="EMBL" id="MBC3473772.1"/>
    </source>
</evidence>
<sequence>MADHPALSFTATLQFAEAPINVLGDMTTGPVTLVGPHQAPDDVVEGATTLGMLNGTDTDWHHGQEIGLITFEPVAQPAALLLYFRHSEAGYRLYLRNGPHSGEGVFTTGDGLVNVEPIKAKDPSLWTLTDAQTGEAFDLTQLEDGRREILLASADGHPLEVHSLYPVGGFLACYPTARQGTLSLIIQERGVDWLKPA</sequence>
<comment type="caution">
    <text evidence="1">The sequence shown here is derived from an EMBL/GenBank/DDBJ whole genome shotgun (WGS) entry which is preliminary data.</text>
</comment>
<dbReference type="Proteomes" id="UP000628137">
    <property type="component" value="Unassembled WGS sequence"/>
</dbReference>
<dbReference type="AlphaFoldDB" id="A0A923GNC2"/>
<evidence type="ECO:0000313" key="3">
    <source>
        <dbReference type="Proteomes" id="UP000628137"/>
    </source>
</evidence>
<accession>A0A923GNC2</accession>